<evidence type="ECO:0000259" key="8">
    <source>
        <dbReference type="PROSITE" id="PS50850"/>
    </source>
</evidence>
<dbReference type="GO" id="GO:0015149">
    <property type="term" value="F:hexose transmembrane transporter activity"/>
    <property type="evidence" value="ECO:0007669"/>
    <property type="project" value="TreeGrafter"/>
</dbReference>
<keyword evidence="3" id="KW-0813">Transport</keyword>
<name>A0A9N8WMH1_9GLOM</name>
<accession>A0A9N8WMH1</accession>
<feature type="transmembrane region" description="Helical" evidence="7">
    <location>
        <begin position="61"/>
        <end position="82"/>
    </location>
</feature>
<keyword evidence="10" id="KW-1185">Reference proteome</keyword>
<evidence type="ECO:0000313" key="10">
    <source>
        <dbReference type="Proteomes" id="UP000789831"/>
    </source>
</evidence>
<dbReference type="EMBL" id="CAJVPL010000416">
    <property type="protein sequence ID" value="CAG8494636.1"/>
    <property type="molecule type" value="Genomic_DNA"/>
</dbReference>
<dbReference type="InterPro" id="IPR005828">
    <property type="entry name" value="MFS_sugar_transport-like"/>
</dbReference>
<dbReference type="InterPro" id="IPR020846">
    <property type="entry name" value="MFS_dom"/>
</dbReference>
<gene>
    <name evidence="9" type="ORF">AGERDE_LOCUS3932</name>
</gene>
<feature type="transmembrane region" description="Helical" evidence="7">
    <location>
        <begin position="306"/>
        <end position="329"/>
    </location>
</feature>
<dbReference type="InterPro" id="IPR045263">
    <property type="entry name" value="GLUT"/>
</dbReference>
<keyword evidence="6 7" id="KW-0472">Membrane</keyword>
<dbReference type="PROSITE" id="PS00216">
    <property type="entry name" value="SUGAR_TRANSPORT_1"/>
    <property type="match status" value="1"/>
</dbReference>
<evidence type="ECO:0000313" key="9">
    <source>
        <dbReference type="EMBL" id="CAG8494636.1"/>
    </source>
</evidence>
<evidence type="ECO:0000256" key="3">
    <source>
        <dbReference type="ARBA" id="ARBA00022448"/>
    </source>
</evidence>
<dbReference type="SUPFAM" id="SSF103473">
    <property type="entry name" value="MFS general substrate transporter"/>
    <property type="match status" value="1"/>
</dbReference>
<feature type="transmembrane region" description="Helical" evidence="7">
    <location>
        <begin position="121"/>
        <end position="139"/>
    </location>
</feature>
<organism evidence="9 10">
    <name type="scientific">Ambispora gerdemannii</name>
    <dbReference type="NCBI Taxonomy" id="144530"/>
    <lineage>
        <taxon>Eukaryota</taxon>
        <taxon>Fungi</taxon>
        <taxon>Fungi incertae sedis</taxon>
        <taxon>Mucoromycota</taxon>
        <taxon>Glomeromycotina</taxon>
        <taxon>Glomeromycetes</taxon>
        <taxon>Archaeosporales</taxon>
        <taxon>Ambisporaceae</taxon>
        <taxon>Ambispora</taxon>
    </lineage>
</organism>
<dbReference type="Pfam" id="PF00083">
    <property type="entry name" value="Sugar_tr"/>
    <property type="match status" value="2"/>
</dbReference>
<comment type="similarity">
    <text evidence="2">Belongs to the major facilitator superfamily. Sugar transporter (TC 2.A.1.1) family.</text>
</comment>
<feature type="transmembrane region" description="Helical" evidence="7">
    <location>
        <begin position="344"/>
        <end position="363"/>
    </location>
</feature>
<dbReference type="Gene3D" id="1.20.1250.20">
    <property type="entry name" value="MFS general substrate transporter like domains"/>
    <property type="match status" value="2"/>
</dbReference>
<evidence type="ECO:0000256" key="2">
    <source>
        <dbReference type="ARBA" id="ARBA00010992"/>
    </source>
</evidence>
<evidence type="ECO:0000256" key="7">
    <source>
        <dbReference type="SAM" id="Phobius"/>
    </source>
</evidence>
<dbReference type="GO" id="GO:0016020">
    <property type="term" value="C:membrane"/>
    <property type="evidence" value="ECO:0007669"/>
    <property type="project" value="UniProtKB-SubCell"/>
</dbReference>
<dbReference type="PRINTS" id="PR00171">
    <property type="entry name" value="SUGRTRNSPORT"/>
</dbReference>
<dbReference type="InterPro" id="IPR003663">
    <property type="entry name" value="Sugar/inositol_transpt"/>
</dbReference>
<dbReference type="PROSITE" id="PS00217">
    <property type="entry name" value="SUGAR_TRANSPORT_2"/>
    <property type="match status" value="1"/>
</dbReference>
<feature type="transmembrane region" description="Helical" evidence="7">
    <location>
        <begin position="427"/>
        <end position="453"/>
    </location>
</feature>
<feature type="transmembrane region" description="Helical" evidence="7">
    <location>
        <begin position="396"/>
        <end position="420"/>
    </location>
</feature>
<dbReference type="Proteomes" id="UP000789831">
    <property type="component" value="Unassembled WGS sequence"/>
</dbReference>
<feature type="transmembrane region" description="Helical" evidence="7">
    <location>
        <begin position="459"/>
        <end position="478"/>
    </location>
</feature>
<reference evidence="9" key="1">
    <citation type="submission" date="2021-06" db="EMBL/GenBank/DDBJ databases">
        <authorList>
            <person name="Kallberg Y."/>
            <person name="Tangrot J."/>
            <person name="Rosling A."/>
        </authorList>
    </citation>
    <scope>NUCLEOTIDE SEQUENCE</scope>
    <source>
        <strain evidence="9">MT106</strain>
    </source>
</reference>
<evidence type="ECO:0000256" key="4">
    <source>
        <dbReference type="ARBA" id="ARBA00022692"/>
    </source>
</evidence>
<feature type="transmembrane region" description="Helical" evidence="7">
    <location>
        <begin position="94"/>
        <end position="115"/>
    </location>
</feature>
<evidence type="ECO:0000256" key="5">
    <source>
        <dbReference type="ARBA" id="ARBA00022989"/>
    </source>
</evidence>
<feature type="transmembrane region" description="Helical" evidence="7">
    <location>
        <begin position="151"/>
        <end position="173"/>
    </location>
</feature>
<dbReference type="OrthoDB" id="4540492at2759"/>
<evidence type="ECO:0000256" key="1">
    <source>
        <dbReference type="ARBA" id="ARBA00004141"/>
    </source>
</evidence>
<dbReference type="PROSITE" id="PS50850">
    <property type="entry name" value="MFS"/>
    <property type="match status" value="1"/>
</dbReference>
<keyword evidence="5 7" id="KW-1133">Transmembrane helix</keyword>
<feature type="transmembrane region" description="Helical" evidence="7">
    <location>
        <begin position="179"/>
        <end position="201"/>
    </location>
</feature>
<feature type="domain" description="Major facilitator superfamily (MFS) profile" evidence="8">
    <location>
        <begin position="13"/>
        <end position="486"/>
    </location>
</feature>
<protein>
    <submittedName>
        <fullName evidence="9">9057_t:CDS:1</fullName>
    </submittedName>
</protein>
<dbReference type="InterPro" id="IPR036259">
    <property type="entry name" value="MFS_trans_sf"/>
</dbReference>
<sequence>MDNESPTLYLYFVAFVASLSSLQFGFHIGELNSPQKVISCESLPPDTHNSSFPSCIRMTSIQYAFVTSIFNLGGLIGSLLASRVADSKGRKWTLFYNNLFLILGPLFMGSAFSVFSLAVGRALSGIGSGVVTVVVAMYLSEVSTPEYRGTFGVMNQLGIVIGILFAQVEGLYLSTIPGWRLILLTGGIIGLIQTILLGFVVESPKYLATLPDGYTAAKKSLQKLRGTLNVDSELNSWKPMAAGVLEGLISGNEDNFEVDSPSVVVDGDDDNNNSETPAVVFHARNRDAHDDINFWKFISNSHYRPALIVVLLLQLTQQFSGINAVMFYSTTILGEIIPDKSELVTVYISIVNTIMTVVSAVLIDKAGRKILLLFSISSMAMASTVLAFSITQDYAILAALSIILFVATFAIGLGPIPFLVTPEIVDIHAVATAASLGMSLNWISNFTVSLLFLSAKEALGGNVFYFFTGVLIVAFSLVRRYMPETKGKTVEEVWKS</sequence>
<proteinExistence type="inferred from homology"/>
<keyword evidence="4 7" id="KW-0812">Transmembrane</keyword>
<dbReference type="PANTHER" id="PTHR23503:SF8">
    <property type="entry name" value="FACILITATED GLUCOSE TRANSPORTER PROTEIN 1"/>
    <property type="match status" value="1"/>
</dbReference>
<dbReference type="InterPro" id="IPR005829">
    <property type="entry name" value="Sugar_transporter_CS"/>
</dbReference>
<dbReference type="PANTHER" id="PTHR23503">
    <property type="entry name" value="SOLUTE CARRIER FAMILY 2"/>
    <property type="match status" value="1"/>
</dbReference>
<feature type="transmembrane region" description="Helical" evidence="7">
    <location>
        <begin position="370"/>
        <end position="390"/>
    </location>
</feature>
<dbReference type="AlphaFoldDB" id="A0A9N8WMH1"/>
<comment type="subcellular location">
    <subcellularLocation>
        <location evidence="1">Membrane</location>
        <topology evidence="1">Multi-pass membrane protein</topology>
    </subcellularLocation>
</comment>
<evidence type="ECO:0000256" key="6">
    <source>
        <dbReference type="ARBA" id="ARBA00023136"/>
    </source>
</evidence>
<comment type="caution">
    <text evidence="9">The sequence shown here is derived from an EMBL/GenBank/DDBJ whole genome shotgun (WGS) entry which is preliminary data.</text>
</comment>
<feature type="transmembrane region" description="Helical" evidence="7">
    <location>
        <begin position="7"/>
        <end position="26"/>
    </location>
</feature>